<dbReference type="Proteomes" id="UP001165080">
    <property type="component" value="Unassembled WGS sequence"/>
</dbReference>
<protein>
    <submittedName>
        <fullName evidence="2">Uncharacterized protein</fullName>
    </submittedName>
</protein>
<sequence>MPQPVPLAQRAVHPFFLRKLAQEKVPGGTGCIGDLTTAQVVQAFIRPATLQAKRSFTECLLWGQLTPKYVQSWCTTGVTKTADGEDQKMFGPARFFASHAWIYKFGVLVSMLDNHYGQLPGTKGGQRFIPVYYWVDILAVTQHFTGDIKDHPDYDFAGVIKQCKAVLFTMHPWRSPIAPTRVWCLFEALTAIQAPGVEFEVVVDVKDSKDTRVQTVQIISNSIEVRTAQATVSADKAFIIECIEQGIGINAFNNTIRKRLKEALLQAVTPNAVEMGDTSALHELLKIGGCVRPDGISDLPSYFKFASETDMLNILRTINIRDLRPRGLALSGRCRSKEVALADAGLRGWDGQSCSLREYNESETGRMMWNYLPASPALCHAVAELLVMPAPGSPSSASSGGGSVTASNRGVEELWISLRPPRPEDWARQDPESPSAGGGGGPSAPGTPGTPGGGGSAGSSGGGAAPLSCSRPSSAVPASATAARAAARAVTSPQRRRLASALNNMNALLSSVSAGRSASGTRLSFASGHSYTAGVGSGVLLPPTSPNGIAAAPPPAAAPSPRSGSLGGMFFPGRRSSVGAPASPSFARGGSGSGSGGGSHSLSHGELVDCSLLSGSVLASPRLPGENREVALPPGRPALWTAVGASRTLKMLCLHQAVLGPQDLQMLSTALSATRTLEALQVVKCIAPGPEACSSGATAKLNAELFALGLGCGNLRHLHVRPGELLHIESFPAAVLGRAGSSFLLRRVTLAPVALGPPAIRQLGKALAPQPYLHSLIVGMDPAPPATWMPKEQTEWDQWLAHEDKNEPEMAEKRRRHLGLTDDDQAAYMAHCWDFKEDLPALPDPDRGYSAVQQRAAAISFFCTLSAGWRDPAAYTRQYAKWAWARRTKAEEQLAHLQNSTSFETYRALAFEMLRAAPESYSSKFDPNEQKKRSAKSRLQKAFWETFI</sequence>
<feature type="region of interest" description="Disordered" evidence="1">
    <location>
        <begin position="546"/>
        <end position="602"/>
    </location>
</feature>
<evidence type="ECO:0000313" key="2">
    <source>
        <dbReference type="EMBL" id="GLC61548.1"/>
    </source>
</evidence>
<feature type="compositionally biased region" description="Gly residues" evidence="1">
    <location>
        <begin position="589"/>
        <end position="599"/>
    </location>
</feature>
<evidence type="ECO:0000256" key="1">
    <source>
        <dbReference type="SAM" id="MobiDB-lite"/>
    </source>
</evidence>
<dbReference type="OrthoDB" id="533166at2759"/>
<feature type="region of interest" description="Disordered" evidence="1">
    <location>
        <begin position="420"/>
        <end position="474"/>
    </location>
</feature>
<keyword evidence="3" id="KW-1185">Reference proteome</keyword>
<evidence type="ECO:0000313" key="3">
    <source>
        <dbReference type="Proteomes" id="UP001165080"/>
    </source>
</evidence>
<dbReference type="PANTHER" id="PTHR24114:SF2">
    <property type="entry name" value="F-BOX DOMAIN-CONTAINING PROTEIN-RELATED"/>
    <property type="match status" value="1"/>
</dbReference>
<proteinExistence type="predicted"/>
<accession>A0A9W6C0K9</accession>
<feature type="compositionally biased region" description="Basic and acidic residues" evidence="1">
    <location>
        <begin position="421"/>
        <end position="431"/>
    </location>
</feature>
<reference evidence="2 3" key="1">
    <citation type="journal article" date="2023" name="Commun. Biol.">
        <title>Reorganization of the ancestral sex-determining regions during the evolution of trioecy in Pleodorina starrii.</title>
        <authorList>
            <person name="Takahashi K."/>
            <person name="Suzuki S."/>
            <person name="Kawai-Toyooka H."/>
            <person name="Yamamoto K."/>
            <person name="Hamaji T."/>
            <person name="Ootsuki R."/>
            <person name="Yamaguchi H."/>
            <person name="Kawachi M."/>
            <person name="Higashiyama T."/>
            <person name="Nozaki H."/>
        </authorList>
    </citation>
    <scope>NUCLEOTIDE SEQUENCE [LARGE SCALE GENOMIC DNA]</scope>
    <source>
        <strain evidence="2 3">NIES-4479</strain>
    </source>
</reference>
<name>A0A9W6C0K9_9CHLO</name>
<dbReference type="AlphaFoldDB" id="A0A9W6C0K9"/>
<organism evidence="2 3">
    <name type="scientific">Pleodorina starrii</name>
    <dbReference type="NCBI Taxonomy" id="330485"/>
    <lineage>
        <taxon>Eukaryota</taxon>
        <taxon>Viridiplantae</taxon>
        <taxon>Chlorophyta</taxon>
        <taxon>core chlorophytes</taxon>
        <taxon>Chlorophyceae</taxon>
        <taxon>CS clade</taxon>
        <taxon>Chlamydomonadales</taxon>
        <taxon>Volvocaceae</taxon>
        <taxon>Pleodorina</taxon>
    </lineage>
</organism>
<gene>
    <name evidence="2" type="primary">PLEST010486</name>
    <name evidence="2" type="ORF">PLESTB_001768500</name>
</gene>
<dbReference type="InterPro" id="IPR052394">
    <property type="entry name" value="LRR-containing"/>
</dbReference>
<feature type="compositionally biased region" description="Gly residues" evidence="1">
    <location>
        <begin position="436"/>
        <end position="464"/>
    </location>
</feature>
<dbReference type="PANTHER" id="PTHR24114">
    <property type="entry name" value="LEUCINE RICH REPEAT FAMILY PROTEIN"/>
    <property type="match status" value="1"/>
</dbReference>
<dbReference type="EMBL" id="BRXU01000047">
    <property type="protein sequence ID" value="GLC61548.1"/>
    <property type="molecule type" value="Genomic_DNA"/>
</dbReference>
<comment type="caution">
    <text evidence="2">The sequence shown here is derived from an EMBL/GenBank/DDBJ whole genome shotgun (WGS) entry which is preliminary data.</text>
</comment>